<feature type="domain" description="PRC-barrel" evidence="3">
    <location>
        <begin position="89"/>
        <end position="151"/>
    </location>
</feature>
<proteinExistence type="predicted"/>
<dbReference type="Pfam" id="PF05239">
    <property type="entry name" value="PRC"/>
    <property type="match status" value="1"/>
</dbReference>
<evidence type="ECO:0000256" key="1">
    <source>
        <dbReference type="SAM" id="MobiDB-lite"/>
    </source>
</evidence>
<dbReference type="Proteomes" id="UP000644749">
    <property type="component" value="Unassembled WGS sequence"/>
</dbReference>
<accession>A0ABS1S4W0</accession>
<dbReference type="EMBL" id="JAESHT010000006">
    <property type="protein sequence ID" value="MBL3673757.1"/>
    <property type="molecule type" value="Genomic_DNA"/>
</dbReference>
<keyword evidence="5" id="KW-1185">Reference proteome</keyword>
<dbReference type="RefSeq" id="WP_191310197.1">
    <property type="nucleotide sequence ID" value="NZ_BNCL01000007.1"/>
</dbReference>
<organism evidence="4 5">
    <name type="scientific">Paracoccus aerius</name>
    <dbReference type="NCBI Taxonomy" id="1915382"/>
    <lineage>
        <taxon>Bacteria</taxon>
        <taxon>Pseudomonadati</taxon>
        <taxon>Pseudomonadota</taxon>
        <taxon>Alphaproteobacteria</taxon>
        <taxon>Rhodobacterales</taxon>
        <taxon>Paracoccaceae</taxon>
        <taxon>Paracoccus</taxon>
    </lineage>
</organism>
<dbReference type="InterPro" id="IPR027275">
    <property type="entry name" value="PRC-brl_dom"/>
</dbReference>
<name>A0ABS1S4W0_9RHOB</name>
<sequence length="251" mass="24936">MRKLMLSTAVVMPLIMGQAFAQDAATTPAPADPATDTTTTMGTETAPAADAPMEADAEAAAEGAAEAEVAASGKVEQEQAANELRIDWITDATVTSPDGNSIGEINDVIIDGDAGTVKAAVIGVGGFLGIGEKQIAVPWDQLTINYDAQQITSDLTQEEAEAAPEYVFRDQEAAPDAAGGDAAGGGMATDSTTMTTTPDAAATTTDPAMTGTTATEPMAPSAAPADGAAMPADGTMPADGAATEGTAPATN</sequence>
<feature type="compositionally biased region" description="Low complexity" evidence="1">
    <location>
        <begin position="188"/>
        <end position="234"/>
    </location>
</feature>
<keyword evidence="2" id="KW-0732">Signal</keyword>
<dbReference type="PANTHER" id="PTHR36505:SF1">
    <property type="entry name" value="BLR1072 PROTEIN"/>
    <property type="match status" value="1"/>
</dbReference>
<evidence type="ECO:0000313" key="4">
    <source>
        <dbReference type="EMBL" id="MBL3673757.1"/>
    </source>
</evidence>
<dbReference type="Gene3D" id="2.30.30.240">
    <property type="entry name" value="PRC-barrel domain"/>
    <property type="match status" value="1"/>
</dbReference>
<feature type="region of interest" description="Disordered" evidence="1">
    <location>
        <begin position="174"/>
        <end position="251"/>
    </location>
</feature>
<evidence type="ECO:0000313" key="5">
    <source>
        <dbReference type="Proteomes" id="UP000644749"/>
    </source>
</evidence>
<evidence type="ECO:0000259" key="3">
    <source>
        <dbReference type="Pfam" id="PF05239"/>
    </source>
</evidence>
<comment type="caution">
    <text evidence="4">The sequence shown here is derived from an EMBL/GenBank/DDBJ whole genome shotgun (WGS) entry which is preliminary data.</text>
</comment>
<reference evidence="4 5" key="1">
    <citation type="submission" date="2021-01" db="EMBL/GenBank/DDBJ databases">
        <title>011410 draft genome.</title>
        <authorList>
            <person name="Lang L."/>
        </authorList>
    </citation>
    <scope>NUCLEOTIDE SEQUENCE [LARGE SCALE GENOMIC DNA]</scope>
    <source>
        <strain evidence="4 5">KCTC 42845</strain>
    </source>
</reference>
<dbReference type="SUPFAM" id="SSF50346">
    <property type="entry name" value="PRC-barrel domain"/>
    <property type="match status" value="1"/>
</dbReference>
<gene>
    <name evidence="4" type="ORF">JL111_09680</name>
</gene>
<feature type="chain" id="PRO_5045087533" evidence="2">
    <location>
        <begin position="22"/>
        <end position="251"/>
    </location>
</feature>
<evidence type="ECO:0000256" key="2">
    <source>
        <dbReference type="SAM" id="SignalP"/>
    </source>
</evidence>
<protein>
    <submittedName>
        <fullName evidence="4">PRC-barrel domain-containing protein</fullName>
    </submittedName>
</protein>
<dbReference type="InterPro" id="IPR011033">
    <property type="entry name" value="PRC_barrel-like_sf"/>
</dbReference>
<feature type="signal peptide" evidence="2">
    <location>
        <begin position="1"/>
        <end position="21"/>
    </location>
</feature>
<dbReference type="PANTHER" id="PTHR36505">
    <property type="entry name" value="BLR1072 PROTEIN"/>
    <property type="match status" value="1"/>
</dbReference>